<evidence type="ECO:0000259" key="8">
    <source>
        <dbReference type="Pfam" id="PF00266"/>
    </source>
</evidence>
<comment type="similarity">
    <text evidence="2">Belongs to the class-V pyridoxal-phosphate-dependent aminotransferase family. Csd subfamily.</text>
</comment>
<accession>A0A2N3PQG8</accession>
<dbReference type="InterPro" id="IPR020578">
    <property type="entry name" value="Aminotrans_V_PyrdxlP_BS"/>
</dbReference>
<keyword evidence="4" id="KW-0808">Transferase</keyword>
<comment type="caution">
    <text evidence="9">The sequence shown here is derived from an EMBL/GenBank/DDBJ whole genome shotgun (WGS) entry which is preliminary data.</text>
</comment>
<dbReference type="Gene3D" id="3.90.1150.10">
    <property type="entry name" value="Aspartate Aminotransferase, domain 1"/>
    <property type="match status" value="1"/>
</dbReference>
<dbReference type="PROSITE" id="PS00595">
    <property type="entry name" value="AA_TRANSFER_CLASS_5"/>
    <property type="match status" value="1"/>
</dbReference>
<dbReference type="Pfam" id="PF00266">
    <property type="entry name" value="Aminotran_5"/>
    <property type="match status" value="1"/>
</dbReference>
<dbReference type="PANTHER" id="PTHR43586:SF8">
    <property type="entry name" value="CYSTEINE DESULFURASE 1, CHLOROPLASTIC"/>
    <property type="match status" value="1"/>
</dbReference>
<dbReference type="EMBL" id="PIUM01000029">
    <property type="protein sequence ID" value="PKU22655.1"/>
    <property type="molecule type" value="Genomic_DNA"/>
</dbReference>
<dbReference type="AlphaFoldDB" id="A0A2N3PQG8"/>
<reference evidence="10" key="1">
    <citation type="submission" date="2017-12" db="EMBL/GenBank/DDBJ databases">
        <title>Draft genome sequence of Telmatospirillum siberiense 26-4b1T, an acidotolerant peatland alphaproteobacterium potentially involved in sulfur cycling.</title>
        <authorList>
            <person name="Hausmann B."/>
            <person name="Pjevac P."/>
            <person name="Schreck K."/>
            <person name="Herbold C.W."/>
            <person name="Daims H."/>
            <person name="Wagner M."/>
            <person name="Pester M."/>
            <person name="Loy A."/>
        </authorList>
    </citation>
    <scope>NUCLEOTIDE SEQUENCE [LARGE SCALE GENOMIC DNA]</scope>
    <source>
        <strain evidence="10">26-4b1</strain>
    </source>
</reference>
<dbReference type="GO" id="GO:0030170">
    <property type="term" value="F:pyridoxal phosphate binding"/>
    <property type="evidence" value="ECO:0007669"/>
    <property type="project" value="InterPro"/>
</dbReference>
<evidence type="ECO:0000313" key="10">
    <source>
        <dbReference type="Proteomes" id="UP000233293"/>
    </source>
</evidence>
<dbReference type="Proteomes" id="UP000233293">
    <property type="component" value="Unassembled WGS sequence"/>
</dbReference>
<keyword evidence="10" id="KW-1185">Reference proteome</keyword>
<dbReference type="GO" id="GO:0031071">
    <property type="term" value="F:cysteine desulfurase activity"/>
    <property type="evidence" value="ECO:0007669"/>
    <property type="project" value="UniProtKB-EC"/>
</dbReference>
<evidence type="ECO:0000256" key="5">
    <source>
        <dbReference type="ARBA" id="ARBA00022898"/>
    </source>
</evidence>
<name>A0A2N3PQG8_9PROT</name>
<evidence type="ECO:0000256" key="4">
    <source>
        <dbReference type="ARBA" id="ARBA00022679"/>
    </source>
</evidence>
<dbReference type="PANTHER" id="PTHR43586">
    <property type="entry name" value="CYSTEINE DESULFURASE"/>
    <property type="match status" value="1"/>
</dbReference>
<comment type="catalytic activity">
    <reaction evidence="6">
        <text>(sulfur carrier)-H + L-cysteine = (sulfur carrier)-SH + L-alanine</text>
        <dbReference type="Rhea" id="RHEA:43892"/>
        <dbReference type="Rhea" id="RHEA-COMP:14737"/>
        <dbReference type="Rhea" id="RHEA-COMP:14739"/>
        <dbReference type="ChEBI" id="CHEBI:29917"/>
        <dbReference type="ChEBI" id="CHEBI:35235"/>
        <dbReference type="ChEBI" id="CHEBI:57972"/>
        <dbReference type="ChEBI" id="CHEBI:64428"/>
        <dbReference type="EC" id="2.8.1.7"/>
    </reaction>
</comment>
<dbReference type="OrthoDB" id="9804366at2"/>
<dbReference type="InterPro" id="IPR010970">
    <property type="entry name" value="Cys_dSase_SufS"/>
</dbReference>
<dbReference type="InterPro" id="IPR015421">
    <property type="entry name" value="PyrdxlP-dep_Trfase_major"/>
</dbReference>
<keyword evidence="9" id="KW-0456">Lyase</keyword>
<dbReference type="GO" id="GO:0016829">
    <property type="term" value="F:lyase activity"/>
    <property type="evidence" value="ECO:0007669"/>
    <property type="project" value="UniProtKB-KW"/>
</dbReference>
<evidence type="ECO:0000256" key="2">
    <source>
        <dbReference type="ARBA" id="ARBA00010447"/>
    </source>
</evidence>
<protein>
    <recommendedName>
        <fullName evidence="3">cysteine desulfurase</fullName>
        <ecNumber evidence="3">2.8.1.7</ecNumber>
    </recommendedName>
</protein>
<dbReference type="SUPFAM" id="SSF53383">
    <property type="entry name" value="PLP-dependent transferases"/>
    <property type="match status" value="1"/>
</dbReference>
<dbReference type="InterPro" id="IPR015422">
    <property type="entry name" value="PyrdxlP-dep_Trfase_small"/>
</dbReference>
<organism evidence="9 10">
    <name type="scientific">Telmatospirillum siberiense</name>
    <dbReference type="NCBI Taxonomy" id="382514"/>
    <lineage>
        <taxon>Bacteria</taxon>
        <taxon>Pseudomonadati</taxon>
        <taxon>Pseudomonadota</taxon>
        <taxon>Alphaproteobacteria</taxon>
        <taxon>Rhodospirillales</taxon>
        <taxon>Rhodospirillaceae</taxon>
        <taxon>Telmatospirillum</taxon>
    </lineage>
</organism>
<evidence type="ECO:0000256" key="6">
    <source>
        <dbReference type="ARBA" id="ARBA00050776"/>
    </source>
</evidence>
<evidence type="ECO:0000256" key="7">
    <source>
        <dbReference type="RuleBase" id="RU004504"/>
    </source>
</evidence>
<keyword evidence="5" id="KW-0663">Pyridoxal phosphate</keyword>
<dbReference type="GO" id="GO:0006534">
    <property type="term" value="P:cysteine metabolic process"/>
    <property type="evidence" value="ECO:0007669"/>
    <property type="project" value="InterPro"/>
</dbReference>
<dbReference type="InterPro" id="IPR000192">
    <property type="entry name" value="Aminotrans_V_dom"/>
</dbReference>
<dbReference type="EC" id="2.8.1.7" evidence="3"/>
<dbReference type="Gene3D" id="3.40.640.10">
    <property type="entry name" value="Type I PLP-dependent aspartate aminotransferase-like (Major domain)"/>
    <property type="match status" value="1"/>
</dbReference>
<evidence type="ECO:0000256" key="1">
    <source>
        <dbReference type="ARBA" id="ARBA00001933"/>
    </source>
</evidence>
<dbReference type="CDD" id="cd06453">
    <property type="entry name" value="SufS_like"/>
    <property type="match status" value="1"/>
</dbReference>
<proteinExistence type="inferred from homology"/>
<comment type="cofactor">
    <cofactor evidence="1 7">
        <name>pyridoxal 5'-phosphate</name>
        <dbReference type="ChEBI" id="CHEBI:597326"/>
    </cofactor>
</comment>
<feature type="domain" description="Aminotransferase class V" evidence="8">
    <location>
        <begin position="25"/>
        <end position="395"/>
    </location>
</feature>
<sequence length="407" mass="43038">MTFDARTIRRQFPVFAGRPGGLPLHYLDNAAMAQMPRPVIEALVAHDSLSRANVHRGLHPLAERADRAYDAARTTIARHLHVADPTEIVFTSGATASVNLLAQAFGAGLGPDDEIVVSRLDHHSNLVPWLLLAKNRGVRLRFLPVTADGRLDVGKAPDIIGPRCRLVAVTHASNVTGAVTAVAPLVAAARAVGAKVLLDGAQMLPHGSVDLPKLGVDFYCFSGHKVFAPTGIGVLWGRRELLSALPPPMGGGGMIAGFDGDEPVFLDTPQRFEAGTPPVTQAIGLAAALTWLDEFDHHDIAAHERRLTEDLLDGLASFPGVTIVGPRDMERRLPVVSFTVAGAHPHDICQILGGRGVALRGGALCAQPLMNDLDLPGVVRASLALYNDEADVAALLSGLTHAIKVLA</sequence>
<evidence type="ECO:0000313" key="9">
    <source>
        <dbReference type="EMBL" id="PKU22655.1"/>
    </source>
</evidence>
<dbReference type="InterPro" id="IPR015424">
    <property type="entry name" value="PyrdxlP-dep_Trfase"/>
</dbReference>
<evidence type="ECO:0000256" key="3">
    <source>
        <dbReference type="ARBA" id="ARBA00012239"/>
    </source>
</evidence>
<gene>
    <name evidence="9" type="ORF">CWS72_20840</name>
</gene>